<dbReference type="Proteomes" id="UP000075321">
    <property type="component" value="Unassembled WGS sequence"/>
</dbReference>
<dbReference type="EMBL" id="LTAZ01000001">
    <property type="protein sequence ID" value="KYH27899.1"/>
    <property type="molecule type" value="Genomic_DNA"/>
</dbReference>
<evidence type="ECO:0000256" key="2">
    <source>
        <dbReference type="ARBA" id="ARBA00022679"/>
    </source>
</evidence>
<dbReference type="InterPro" id="IPR001296">
    <property type="entry name" value="Glyco_trans_1"/>
</dbReference>
<proteinExistence type="predicted"/>
<keyword evidence="1 4" id="KW-0328">Glycosyltransferase</keyword>
<reference evidence="4 5" key="1">
    <citation type="submission" date="2016-02" db="EMBL/GenBank/DDBJ databases">
        <title>Genome sequence of Halalkalicoccus paucihalophilus DSM 24557.</title>
        <authorList>
            <person name="Poehlein A."/>
            <person name="Daniel R."/>
        </authorList>
    </citation>
    <scope>NUCLEOTIDE SEQUENCE [LARGE SCALE GENOMIC DNA]</scope>
    <source>
        <strain evidence="4 5">DSM 24557</strain>
    </source>
</reference>
<evidence type="ECO:0000259" key="3">
    <source>
        <dbReference type="Pfam" id="PF00534"/>
    </source>
</evidence>
<evidence type="ECO:0000256" key="1">
    <source>
        <dbReference type="ARBA" id="ARBA00022676"/>
    </source>
</evidence>
<dbReference type="Gene3D" id="3.40.50.2000">
    <property type="entry name" value="Glycogen Phosphorylase B"/>
    <property type="match status" value="2"/>
</dbReference>
<dbReference type="GO" id="GO:0102710">
    <property type="term" value="F:D-inositol-3-phosphate glycosyltransferase activity"/>
    <property type="evidence" value="ECO:0007669"/>
    <property type="project" value="UniProtKB-EC"/>
</dbReference>
<keyword evidence="2 4" id="KW-0808">Transferase</keyword>
<dbReference type="SUPFAM" id="SSF53756">
    <property type="entry name" value="UDP-Glycosyltransferase/glycogen phosphorylase"/>
    <property type="match status" value="1"/>
</dbReference>
<evidence type="ECO:0000313" key="5">
    <source>
        <dbReference type="Proteomes" id="UP000075321"/>
    </source>
</evidence>
<accession>A0A151AJR6</accession>
<dbReference type="PANTHER" id="PTHR12526:SF510">
    <property type="entry name" value="D-INOSITOL 3-PHOSPHATE GLYCOSYLTRANSFERASE"/>
    <property type="match status" value="1"/>
</dbReference>
<organism evidence="4 5">
    <name type="scientific">Halalkalicoccus paucihalophilus</name>
    <dbReference type="NCBI Taxonomy" id="1008153"/>
    <lineage>
        <taxon>Archaea</taxon>
        <taxon>Methanobacteriati</taxon>
        <taxon>Methanobacteriota</taxon>
        <taxon>Stenosarchaea group</taxon>
        <taxon>Halobacteria</taxon>
        <taxon>Halobacteriales</taxon>
        <taxon>Halococcaceae</taxon>
        <taxon>Halalkalicoccus</taxon>
    </lineage>
</organism>
<keyword evidence="5" id="KW-1185">Reference proteome</keyword>
<dbReference type="PANTHER" id="PTHR12526">
    <property type="entry name" value="GLYCOSYLTRANSFERASE"/>
    <property type="match status" value="1"/>
</dbReference>
<dbReference type="EC" id="2.4.1.250" evidence="4"/>
<feature type="domain" description="Glycosyl transferase family 1" evidence="3">
    <location>
        <begin position="169"/>
        <end position="326"/>
    </location>
</feature>
<name>A0A151AJR6_9EURY</name>
<evidence type="ECO:0000313" key="4">
    <source>
        <dbReference type="EMBL" id="KYH27899.1"/>
    </source>
</evidence>
<protein>
    <submittedName>
        <fullName evidence="4">D-inositol-3-phosphate glycosyltransferase</fullName>
        <ecNumber evidence="4">2.4.1.250</ecNumber>
    </submittedName>
</protein>
<dbReference type="CDD" id="cd03801">
    <property type="entry name" value="GT4_PimA-like"/>
    <property type="match status" value="1"/>
</dbReference>
<dbReference type="OrthoDB" id="131038at2157"/>
<gene>
    <name evidence="4" type="primary">mshA_1</name>
    <name evidence="4" type="ORF">HAPAU_05740</name>
</gene>
<sequence length="357" mass="39268">MKVGLVVYGDLEPRSGGYRYDRRLVEGLRERGDRVDVISLPETSRARSFAHNLSGRLVRDLDRSFDVLLQDELCHPSLVGLNRRLDREYPIVSIVHHLRASELSGLSRRLSCELERAYLSTVDAVICNSRPTRAAVAELTDTPGLIAWPGVDRFEGFPTDAEITARAQRDPFEVVFVGNLLPRKGLDTLLGALAGVERDWHLTVVGDESGPAYAREVRDLVRREGLADRVEFTGWLDDGNLAARLGSAHLLAVPSIHEGFGIVYLEGMAFGLPALASASGGASDLVTDGKTGHLVAPGDERAIARAVDRLATDRDRLAAMSLAARRRYERHPTWDAVGERIRAFLEHRVARANQSPA</sequence>
<dbReference type="RefSeq" id="WP_066379229.1">
    <property type="nucleotide sequence ID" value="NZ_LTAZ01000001.1"/>
</dbReference>
<comment type="caution">
    <text evidence="4">The sequence shown here is derived from an EMBL/GenBank/DDBJ whole genome shotgun (WGS) entry which is preliminary data.</text>
</comment>
<dbReference type="PATRIC" id="fig|1008153.3.peg.574"/>
<dbReference type="AlphaFoldDB" id="A0A151AJR6"/>
<dbReference type="Pfam" id="PF00534">
    <property type="entry name" value="Glycos_transf_1"/>
    <property type="match status" value="1"/>
</dbReference>